<dbReference type="Pfam" id="PF01425">
    <property type="entry name" value="Amidase"/>
    <property type="match status" value="1"/>
</dbReference>
<proteinExistence type="inferred from homology"/>
<protein>
    <recommendedName>
        <fullName evidence="2">Amidase domain-containing protein</fullName>
    </recommendedName>
</protein>
<comment type="similarity">
    <text evidence="1">Belongs to the amidase family.</text>
</comment>
<dbReference type="EMBL" id="LICA01000143">
    <property type="protein sequence ID" value="KRO94580.1"/>
    <property type="molecule type" value="Genomic_DNA"/>
</dbReference>
<evidence type="ECO:0000259" key="2">
    <source>
        <dbReference type="Pfam" id="PF01425"/>
    </source>
</evidence>
<sequence length="408" mass="44091">MSGAVPISWADYSKCDATDLARLVANGEVSAKELATQAAMAVELINPDINGVIEVFLDTLADPYKDGMNAQGPFHGVPMMIKDLGSRMKGRQQEAGYAWMDQHIAEEDDCLIKNFRTAGFNLIGRTTTPEDGMAAVTETIKFGITRNPWNLNHSSGGSSGGSAASVASGILPVCSASDGGGSIRLPASWNGLIGLKNTRGRLPMPTGVHEASLPSAVEGVVTRSVRDTAAIHDAICHKPLGTGFMPYPNTQPLLSELTTSTRKFRVALSTGNWSRNDVIPAELIQRTNRVASWLEDNGHSVELVDDHTICDFETLFEAYKVGNWIAPLSNVIPQMADAFGVTLTPENTSYQTLQMIKLGKGTTYADFAIAMDKNVLITRQWGQFWERGFDLLLTPTMADLCPPVNSEK</sequence>
<evidence type="ECO:0000256" key="1">
    <source>
        <dbReference type="ARBA" id="ARBA00009199"/>
    </source>
</evidence>
<organism evidence="3 4">
    <name type="scientific">SAR92 bacterium BACL26 MAG-121220-bin70</name>
    <dbReference type="NCBI Taxonomy" id="1655626"/>
    <lineage>
        <taxon>Bacteria</taxon>
        <taxon>Pseudomonadati</taxon>
        <taxon>Pseudomonadota</taxon>
        <taxon>Gammaproteobacteria</taxon>
        <taxon>Cellvibrionales</taxon>
        <taxon>Porticoccaceae</taxon>
        <taxon>SAR92 clade</taxon>
    </lineage>
</organism>
<feature type="non-terminal residue" evidence="3">
    <location>
        <position position="408"/>
    </location>
</feature>
<dbReference type="AlphaFoldDB" id="A0A0R2U5X4"/>
<dbReference type="PANTHER" id="PTHR11895:SF7">
    <property type="entry name" value="GLUTAMYL-TRNA(GLN) AMIDOTRANSFERASE SUBUNIT A, MITOCHONDRIAL"/>
    <property type="match status" value="1"/>
</dbReference>
<dbReference type="Gene3D" id="3.90.1300.10">
    <property type="entry name" value="Amidase signature (AS) domain"/>
    <property type="match status" value="1"/>
</dbReference>
<dbReference type="InterPro" id="IPR000120">
    <property type="entry name" value="Amidase"/>
</dbReference>
<evidence type="ECO:0000313" key="3">
    <source>
        <dbReference type="EMBL" id="KRO94580.1"/>
    </source>
</evidence>
<feature type="domain" description="Amidase" evidence="2">
    <location>
        <begin position="41"/>
        <end position="405"/>
    </location>
</feature>
<dbReference type="InterPro" id="IPR036928">
    <property type="entry name" value="AS_sf"/>
</dbReference>
<reference evidence="3 4" key="1">
    <citation type="submission" date="2015-10" db="EMBL/GenBank/DDBJ databases">
        <title>Metagenome-Assembled Genomes uncover a global brackish microbiome.</title>
        <authorList>
            <person name="Hugerth L.W."/>
            <person name="Larsson J."/>
            <person name="Alneberg J."/>
            <person name="Lindh M.V."/>
            <person name="Legrand C."/>
            <person name="Pinhassi J."/>
            <person name="Andersson A.F."/>
        </authorList>
    </citation>
    <scope>NUCLEOTIDE SEQUENCE [LARGE SCALE GENOMIC DNA]</scope>
    <source>
        <strain evidence="3">BACL26 MAG-121220-bin70</strain>
    </source>
</reference>
<dbReference type="Proteomes" id="UP000051213">
    <property type="component" value="Unassembled WGS sequence"/>
</dbReference>
<accession>A0A0R2U5X4</accession>
<dbReference type="GO" id="GO:0003824">
    <property type="term" value="F:catalytic activity"/>
    <property type="evidence" value="ECO:0007669"/>
    <property type="project" value="InterPro"/>
</dbReference>
<evidence type="ECO:0000313" key="4">
    <source>
        <dbReference type="Proteomes" id="UP000051213"/>
    </source>
</evidence>
<name>A0A0R2U5X4_9GAMM</name>
<dbReference type="PANTHER" id="PTHR11895">
    <property type="entry name" value="TRANSAMIDASE"/>
    <property type="match status" value="1"/>
</dbReference>
<dbReference type="SUPFAM" id="SSF75304">
    <property type="entry name" value="Amidase signature (AS) enzymes"/>
    <property type="match status" value="1"/>
</dbReference>
<comment type="caution">
    <text evidence="3">The sequence shown here is derived from an EMBL/GenBank/DDBJ whole genome shotgun (WGS) entry which is preliminary data.</text>
</comment>
<gene>
    <name evidence="3" type="ORF">ABS24_04080</name>
</gene>
<dbReference type="InterPro" id="IPR023631">
    <property type="entry name" value="Amidase_dom"/>
</dbReference>